<dbReference type="Proteomes" id="UP001306508">
    <property type="component" value="Unassembled WGS sequence"/>
</dbReference>
<name>A0AAN7ZRU2_9SACH</name>
<dbReference type="Gene3D" id="3.40.50.300">
    <property type="entry name" value="P-loop containing nucleotide triphosphate hydrolases"/>
    <property type="match status" value="2"/>
</dbReference>
<evidence type="ECO:0000256" key="8">
    <source>
        <dbReference type="ARBA" id="ARBA00022840"/>
    </source>
</evidence>
<gene>
    <name evidence="13" type="ORF">RI543_004273</name>
</gene>
<dbReference type="SUPFAM" id="SSF53448">
    <property type="entry name" value="Nucleotide-diphospho-sugar transferases"/>
    <property type="match status" value="1"/>
</dbReference>
<keyword evidence="7" id="KW-0347">Helicase</keyword>
<comment type="similarity">
    <text evidence="2">Belongs to the glycosyltransferase 15 family.</text>
</comment>
<dbReference type="GO" id="GO:0006493">
    <property type="term" value="P:protein O-linked glycosylation"/>
    <property type="evidence" value="ECO:0007669"/>
    <property type="project" value="TreeGrafter"/>
</dbReference>
<comment type="subcellular location">
    <subcellularLocation>
        <location evidence="1">Membrane</location>
        <topology evidence="1">Single-pass type II membrane protein</topology>
    </subcellularLocation>
</comment>
<dbReference type="SMART" id="SM00490">
    <property type="entry name" value="HELICc"/>
    <property type="match status" value="1"/>
</dbReference>
<dbReference type="InterPro" id="IPR029044">
    <property type="entry name" value="Nucleotide-diphossugar_trans"/>
</dbReference>
<dbReference type="InterPro" id="IPR002685">
    <property type="entry name" value="Glyco_trans_15"/>
</dbReference>
<dbReference type="InterPro" id="IPR027417">
    <property type="entry name" value="P-loop_NTPase"/>
</dbReference>
<dbReference type="SMART" id="SM00487">
    <property type="entry name" value="DEXDc"/>
    <property type="match status" value="1"/>
</dbReference>
<dbReference type="GO" id="GO:0005524">
    <property type="term" value="F:ATP binding"/>
    <property type="evidence" value="ECO:0007669"/>
    <property type="project" value="UniProtKB-KW"/>
</dbReference>
<evidence type="ECO:0000256" key="3">
    <source>
        <dbReference type="ARBA" id="ARBA00022676"/>
    </source>
</evidence>
<evidence type="ECO:0000313" key="13">
    <source>
        <dbReference type="EMBL" id="KAK5778604.1"/>
    </source>
</evidence>
<dbReference type="InterPro" id="IPR000629">
    <property type="entry name" value="RNA-helicase_DEAD-box_CS"/>
</dbReference>
<evidence type="ECO:0000256" key="1">
    <source>
        <dbReference type="ARBA" id="ARBA00004606"/>
    </source>
</evidence>
<dbReference type="Gene3D" id="3.90.550.10">
    <property type="entry name" value="Spore Coat Polysaccharide Biosynthesis Protein SpsA, Chain A"/>
    <property type="match status" value="1"/>
</dbReference>
<keyword evidence="6" id="KW-0378">Hydrolase</keyword>
<keyword evidence="14" id="KW-1185">Reference proteome</keyword>
<dbReference type="GO" id="GO:0006487">
    <property type="term" value="P:protein N-linked glycosylation"/>
    <property type="evidence" value="ECO:0007669"/>
    <property type="project" value="TreeGrafter"/>
</dbReference>
<proteinExistence type="inferred from homology"/>
<organism evidence="13 14">
    <name type="scientific">Arxiozyma heterogenica</name>
    <dbReference type="NCBI Taxonomy" id="278026"/>
    <lineage>
        <taxon>Eukaryota</taxon>
        <taxon>Fungi</taxon>
        <taxon>Dikarya</taxon>
        <taxon>Ascomycota</taxon>
        <taxon>Saccharomycotina</taxon>
        <taxon>Saccharomycetes</taxon>
        <taxon>Saccharomycetales</taxon>
        <taxon>Saccharomycetaceae</taxon>
        <taxon>Arxiozyma</taxon>
    </lineage>
</organism>
<dbReference type="InterPro" id="IPR011545">
    <property type="entry name" value="DEAD/DEAH_box_helicase_dom"/>
</dbReference>
<evidence type="ECO:0000259" key="11">
    <source>
        <dbReference type="PROSITE" id="PS51192"/>
    </source>
</evidence>
<dbReference type="Pfam" id="PF00271">
    <property type="entry name" value="Helicase_C"/>
    <property type="match status" value="1"/>
</dbReference>
<dbReference type="AlphaFoldDB" id="A0AAN7ZRU2"/>
<feature type="compositionally biased region" description="Low complexity" evidence="10">
    <location>
        <begin position="98"/>
        <end position="107"/>
    </location>
</feature>
<keyword evidence="9" id="KW-0735">Signal-anchor</keyword>
<dbReference type="Pfam" id="PF00270">
    <property type="entry name" value="DEAD"/>
    <property type="match status" value="1"/>
</dbReference>
<keyword evidence="3" id="KW-0328">Glycosyltransferase</keyword>
<comment type="caution">
    <text evidence="13">The sequence shown here is derived from an EMBL/GenBank/DDBJ whole genome shotgun (WGS) entry which is preliminary data.</text>
</comment>
<feature type="domain" description="Helicase ATP-binding" evidence="11">
    <location>
        <begin position="256"/>
        <end position="442"/>
    </location>
</feature>
<evidence type="ECO:0000256" key="10">
    <source>
        <dbReference type="SAM" id="MobiDB-lite"/>
    </source>
</evidence>
<evidence type="ECO:0000259" key="12">
    <source>
        <dbReference type="PROSITE" id="PS51194"/>
    </source>
</evidence>
<keyword evidence="8" id="KW-0067">ATP-binding</keyword>
<evidence type="ECO:0000256" key="4">
    <source>
        <dbReference type="ARBA" id="ARBA00022679"/>
    </source>
</evidence>
<dbReference type="FunFam" id="3.90.550.10:FF:000051">
    <property type="entry name" value="Alpha-1,2-mannosyltransferase (Ktr4)"/>
    <property type="match status" value="1"/>
</dbReference>
<protein>
    <submittedName>
        <fullName evidence="13">Uncharacterized protein</fullName>
    </submittedName>
</protein>
<keyword evidence="5" id="KW-0547">Nucleotide-binding</keyword>
<evidence type="ECO:0000256" key="9">
    <source>
        <dbReference type="ARBA" id="ARBA00022968"/>
    </source>
</evidence>
<feature type="region of interest" description="Disordered" evidence="10">
    <location>
        <begin position="91"/>
        <end position="114"/>
    </location>
</feature>
<dbReference type="GO" id="GO:0016020">
    <property type="term" value="C:membrane"/>
    <property type="evidence" value="ECO:0007669"/>
    <property type="project" value="UniProtKB-SubCell"/>
</dbReference>
<dbReference type="GO" id="GO:0004386">
    <property type="term" value="F:helicase activity"/>
    <property type="evidence" value="ECO:0007669"/>
    <property type="project" value="UniProtKB-KW"/>
</dbReference>
<keyword evidence="4" id="KW-0808">Transferase</keyword>
<dbReference type="PANTHER" id="PTHR31121">
    <property type="entry name" value="ALPHA-1,2 MANNOSYLTRANSFERASE KTR1"/>
    <property type="match status" value="1"/>
</dbReference>
<evidence type="ECO:0000256" key="6">
    <source>
        <dbReference type="ARBA" id="ARBA00022801"/>
    </source>
</evidence>
<dbReference type="CDD" id="cd18787">
    <property type="entry name" value="SF2_C_DEAD"/>
    <property type="match status" value="1"/>
</dbReference>
<evidence type="ECO:0000256" key="2">
    <source>
        <dbReference type="ARBA" id="ARBA00007677"/>
    </source>
</evidence>
<dbReference type="SUPFAM" id="SSF52540">
    <property type="entry name" value="P-loop containing nucleoside triphosphate hydrolases"/>
    <property type="match status" value="1"/>
</dbReference>
<dbReference type="PROSITE" id="PS51194">
    <property type="entry name" value="HELICASE_CTER"/>
    <property type="match status" value="1"/>
</dbReference>
<evidence type="ECO:0000256" key="5">
    <source>
        <dbReference type="ARBA" id="ARBA00022741"/>
    </source>
</evidence>
<dbReference type="GO" id="GO:0016787">
    <property type="term" value="F:hydrolase activity"/>
    <property type="evidence" value="ECO:0007669"/>
    <property type="project" value="UniProtKB-KW"/>
</dbReference>
<dbReference type="InterPro" id="IPR001650">
    <property type="entry name" value="Helicase_C-like"/>
</dbReference>
<dbReference type="GO" id="GO:0005794">
    <property type="term" value="C:Golgi apparatus"/>
    <property type="evidence" value="ECO:0007669"/>
    <property type="project" value="TreeGrafter"/>
</dbReference>
<dbReference type="PROSITE" id="PS00039">
    <property type="entry name" value="DEAD_ATP_HELICASE"/>
    <property type="match status" value="1"/>
</dbReference>
<evidence type="ECO:0000256" key="7">
    <source>
        <dbReference type="ARBA" id="ARBA00022806"/>
    </source>
</evidence>
<sequence>MARPAKISEILGSLKGKHKSINGNYPNKIQKPKLLSKNERLNIAKNLLTNKVSDSTDNIDYKAFLNIKNNKPSNLNQLKNDITRDVEEQQSTMVMENSSSSLKSGSKTGDEFKSKSKTKSKFQFTWDLKDDTSLNHMPILPSSFLKKIQKSDDYNNMTRVKYLDSLENLYMGKHWSEKSYEEMTKRDWRVFNEEFHISIQSETFESSLENKIRHPLRKWDELNLVPKEFVDILTNDLKFDTPTPIQRISIPNLAADDKDSGSRDLLGVSATGSGKTLAFVIPILIKLYKDTIRPQSIKIMEGPKALILVPTRELAQQIQMETQKFISFWRSSECQVISIVGGHSIEEITHIVSKGCDILVATPGRLIDCLQSHVLSINNIDFLVLDEADKMIDLGFEDQLKTILNQISIENDRVIKKALFTATLSSSIRSIAASYLENPIYVSVHLGENQTPKIEQIVDYTANDDIKFQRLKENILTRFRPPIIIFINFKATADWLAKKFQAETNFRFTILHGSKSQEQREHSLSLFRSQKVDIMIATNVAARGLDIPNVSLVINFQMSKHFEDYVHRIGRTGRAGNVGTAITFLDGTERQDLIKKLYNYMKENDMTVGFLDWSFNNTSIREFNNITDIAYHEKIDDHDALSYIQSSFRKKGIRPKACFVTLVKNSELRGMIGSIRMVEKKFNAKFKYDWIFLNDEPFTDEFKNAITQEVSSTVKFGLIPKEHWSYPDFIDQEKAAQTRKDMANIIYGGSESYRHMCRYQSGFFWRHPLLDDYDWYWRVEPNIRLYCDIKYDVFQWMQDNEKIYGFTLTMRENKKTIETLWNVSRDFFNKHHDYIPNNNLMEFLSDDNGKTYNLCHFWSNFEIANLNLWRSKPYREYFDYLDHKGGFFYERWGDAPIHSIAAALLLPKNKVHHFAEIGYRHHPNDNCPIDPKVWEENNCECDPNRDFTFHRYSCGTQFYDAVGLTKPKGWENHRT</sequence>
<feature type="domain" description="Helicase C-terminal" evidence="12">
    <location>
        <begin position="453"/>
        <end position="614"/>
    </location>
</feature>
<dbReference type="GO" id="GO:0003676">
    <property type="term" value="F:nucleic acid binding"/>
    <property type="evidence" value="ECO:0007669"/>
    <property type="project" value="InterPro"/>
</dbReference>
<accession>A0AAN7ZRU2</accession>
<keyword evidence="9" id="KW-0812">Transmembrane</keyword>
<dbReference type="PROSITE" id="PS51192">
    <property type="entry name" value="HELICASE_ATP_BIND_1"/>
    <property type="match status" value="1"/>
</dbReference>
<dbReference type="Pfam" id="PF01793">
    <property type="entry name" value="Glyco_transf_15"/>
    <property type="match status" value="1"/>
</dbReference>
<dbReference type="GO" id="GO:0000026">
    <property type="term" value="F:alpha-1,2-mannosyltransferase activity"/>
    <property type="evidence" value="ECO:0007669"/>
    <property type="project" value="TreeGrafter"/>
</dbReference>
<dbReference type="InterPro" id="IPR014001">
    <property type="entry name" value="Helicase_ATP-bd"/>
</dbReference>
<reference evidence="14" key="1">
    <citation type="submission" date="2023-07" db="EMBL/GenBank/DDBJ databases">
        <title>A draft genome of Kazachstania heterogenica Y-27499.</title>
        <authorList>
            <person name="Donic C."/>
            <person name="Kralova J.S."/>
            <person name="Fidel L."/>
            <person name="Ben-Dor S."/>
            <person name="Jung S."/>
        </authorList>
    </citation>
    <scope>NUCLEOTIDE SEQUENCE [LARGE SCALE GENOMIC DNA]</scope>
    <source>
        <strain evidence="14">Y27499</strain>
    </source>
</reference>
<dbReference type="PANTHER" id="PTHR31121:SF8">
    <property type="entry name" value="GLYCOLIPID 2-ALPHA-MANNOSYLTRANSFERASE-RELATED"/>
    <property type="match status" value="1"/>
</dbReference>
<dbReference type="GO" id="GO:0000032">
    <property type="term" value="P:cell wall mannoprotein biosynthetic process"/>
    <property type="evidence" value="ECO:0007669"/>
    <property type="project" value="TreeGrafter"/>
</dbReference>
<evidence type="ECO:0000313" key="14">
    <source>
        <dbReference type="Proteomes" id="UP001306508"/>
    </source>
</evidence>
<dbReference type="EMBL" id="JAWIZZ010000053">
    <property type="protein sequence ID" value="KAK5778604.1"/>
    <property type="molecule type" value="Genomic_DNA"/>
</dbReference>